<gene>
    <name evidence="1" type="ORF">GCM10009007_01930</name>
</gene>
<evidence type="ECO:0000313" key="1">
    <source>
        <dbReference type="EMBL" id="GHA65087.1"/>
    </source>
</evidence>
<evidence type="ECO:0000313" key="2">
    <source>
        <dbReference type="Proteomes" id="UP000614287"/>
    </source>
</evidence>
<sequence>MSLCGESTEYCLGIFYGGFTKKPKQMICGLHLQIDKLGRINTIQAINDECEMNKAAKQNIKFIKAREYTAKDF</sequence>
<comment type="caution">
    <text evidence="1">The sequence shown here is derived from an EMBL/GenBank/DDBJ whole genome shotgun (WGS) entry which is preliminary data.</text>
</comment>
<dbReference type="AlphaFoldDB" id="A0A8J3FZ31"/>
<dbReference type="Proteomes" id="UP000614287">
    <property type="component" value="Unassembled WGS sequence"/>
</dbReference>
<reference evidence="1" key="2">
    <citation type="submission" date="2020-09" db="EMBL/GenBank/DDBJ databases">
        <authorList>
            <person name="Sun Q."/>
            <person name="Kim S."/>
        </authorList>
    </citation>
    <scope>NUCLEOTIDE SEQUENCE</scope>
    <source>
        <strain evidence="1">KCTC 32501</strain>
    </source>
</reference>
<dbReference type="EMBL" id="BMZG01000001">
    <property type="protein sequence ID" value="GHA65087.1"/>
    <property type="molecule type" value="Genomic_DNA"/>
</dbReference>
<keyword evidence="2" id="KW-1185">Reference proteome</keyword>
<reference evidence="1" key="1">
    <citation type="journal article" date="2014" name="Int. J. Syst. Evol. Microbiol.">
        <title>Complete genome sequence of Corynebacterium casei LMG S-19264T (=DSM 44701T), isolated from a smear-ripened cheese.</title>
        <authorList>
            <consortium name="US DOE Joint Genome Institute (JGI-PGF)"/>
            <person name="Walter F."/>
            <person name="Albersmeier A."/>
            <person name="Kalinowski J."/>
            <person name="Ruckert C."/>
        </authorList>
    </citation>
    <scope>NUCLEOTIDE SEQUENCE</scope>
    <source>
        <strain evidence="1">KCTC 32501</strain>
    </source>
</reference>
<accession>A0A8J3FZ31</accession>
<organism evidence="1 2">
    <name type="scientific">Formosimonas limnophila</name>
    <dbReference type="NCBI Taxonomy" id="1384487"/>
    <lineage>
        <taxon>Bacteria</taxon>
        <taxon>Pseudomonadati</taxon>
        <taxon>Pseudomonadota</taxon>
        <taxon>Betaproteobacteria</taxon>
        <taxon>Burkholderiales</taxon>
        <taxon>Burkholderiaceae</taxon>
        <taxon>Formosimonas</taxon>
    </lineage>
</organism>
<name>A0A8J3FZ31_9BURK</name>
<protein>
    <submittedName>
        <fullName evidence="1">Uncharacterized protein</fullName>
    </submittedName>
</protein>
<proteinExistence type="predicted"/>